<dbReference type="PANTHER" id="PTHR12289:SF41">
    <property type="entry name" value="FAILED AXON CONNECTIONS-RELATED"/>
    <property type="match status" value="1"/>
</dbReference>
<proteinExistence type="predicted"/>
<feature type="domain" description="GST N-terminal" evidence="1">
    <location>
        <begin position="7"/>
        <end position="77"/>
    </location>
</feature>
<comment type="caution">
    <text evidence="2">The sequence shown here is derived from an EMBL/GenBank/DDBJ whole genome shotgun (WGS) entry which is preliminary data.</text>
</comment>
<dbReference type="Pfam" id="PF17172">
    <property type="entry name" value="GST_N_4"/>
    <property type="match status" value="1"/>
</dbReference>
<dbReference type="EMBL" id="LPWE01000010">
    <property type="protein sequence ID" value="ODR95691.1"/>
    <property type="molecule type" value="Genomic_DNA"/>
</dbReference>
<dbReference type="InterPro" id="IPR050931">
    <property type="entry name" value="Mito_Protein_Transport_Metaxin"/>
</dbReference>
<dbReference type="SUPFAM" id="SSF52833">
    <property type="entry name" value="Thioredoxin-like"/>
    <property type="match status" value="1"/>
</dbReference>
<sequence length="241" mass="27531">MITLYTFGPAFGLPDMSPFVTKAEMLLKLARLDYRTDPNGFNKAPKGKLPYIDDDGEVIADSTFIRRHIERKYGIDFDKGLDAEQRATAWAFERMFEDHAYWTFLHARWVDQGNFDRGPRVYFERMPMPMRLIVPRIARRQLKAQIMGQGIGRHSDAEIVELGTRSLDAAAAFLGQKTYMMGEELSGLDATAFAFLAGALCPIFETPLRTAAERHDNVKAYVGRITERFYPDYGELLQWTA</sequence>
<dbReference type="InterPro" id="IPR012336">
    <property type="entry name" value="Thioredoxin-like_fold"/>
</dbReference>
<gene>
    <name evidence="2" type="ORF">AUC70_02040</name>
</gene>
<evidence type="ECO:0000313" key="2">
    <source>
        <dbReference type="EMBL" id="ODR95691.1"/>
    </source>
</evidence>
<reference evidence="2 3" key="1">
    <citation type="journal article" date="2016" name="Environ. Microbiol.">
        <title>New Methyloceanibacter diversity from North Sea sediments includes methanotroph containing solely the soluble methane monooxygenase.</title>
        <authorList>
            <person name="Vekeman B."/>
            <person name="Kerckhof F.M."/>
            <person name="Cremers G."/>
            <person name="de Vos P."/>
            <person name="Vandamme P."/>
            <person name="Boon N."/>
            <person name="Op den Camp H.J."/>
            <person name="Heylen K."/>
        </authorList>
    </citation>
    <scope>NUCLEOTIDE SEQUENCE [LARGE SCALE GENOMIC DNA]</scope>
    <source>
        <strain evidence="2 3">R-67176</strain>
    </source>
</reference>
<dbReference type="InterPro" id="IPR033468">
    <property type="entry name" value="Metaxin_GST"/>
</dbReference>
<protein>
    <submittedName>
        <fullName evidence="2">Glutathione S-transferase</fullName>
    </submittedName>
</protein>
<dbReference type="SUPFAM" id="SSF47616">
    <property type="entry name" value="GST C-terminal domain-like"/>
    <property type="match status" value="1"/>
</dbReference>
<evidence type="ECO:0000313" key="3">
    <source>
        <dbReference type="Proteomes" id="UP000094172"/>
    </source>
</evidence>
<dbReference type="CDD" id="cd03193">
    <property type="entry name" value="GST_C_Metaxin"/>
    <property type="match status" value="1"/>
</dbReference>
<dbReference type="SFLD" id="SFLDG01200">
    <property type="entry name" value="SUF1.1"/>
    <property type="match status" value="1"/>
</dbReference>
<dbReference type="STRING" id="1774970.AUC70_02040"/>
<dbReference type="Proteomes" id="UP000094172">
    <property type="component" value="Unassembled WGS sequence"/>
</dbReference>
<dbReference type="RefSeq" id="WP_069443888.1">
    <property type="nucleotide sequence ID" value="NZ_LPWE01000010.1"/>
</dbReference>
<dbReference type="PANTHER" id="PTHR12289">
    <property type="entry name" value="METAXIN RELATED"/>
    <property type="match status" value="1"/>
</dbReference>
<name>A0A1E3VQX9_9HYPH</name>
<dbReference type="SFLD" id="SFLDG01180">
    <property type="entry name" value="SUF1"/>
    <property type="match status" value="1"/>
</dbReference>
<keyword evidence="3" id="KW-1185">Reference proteome</keyword>
<dbReference type="PROSITE" id="PS50404">
    <property type="entry name" value="GST_NTER"/>
    <property type="match status" value="1"/>
</dbReference>
<dbReference type="InterPro" id="IPR036282">
    <property type="entry name" value="Glutathione-S-Trfase_C_sf"/>
</dbReference>
<dbReference type="Gene3D" id="3.40.30.10">
    <property type="entry name" value="Glutaredoxin"/>
    <property type="match status" value="1"/>
</dbReference>
<dbReference type="InterPro" id="IPR004045">
    <property type="entry name" value="Glutathione_S-Trfase_N"/>
</dbReference>
<dbReference type="GO" id="GO:0016740">
    <property type="term" value="F:transferase activity"/>
    <property type="evidence" value="ECO:0007669"/>
    <property type="project" value="UniProtKB-KW"/>
</dbReference>
<dbReference type="InterPro" id="IPR036249">
    <property type="entry name" value="Thioredoxin-like_sf"/>
</dbReference>
<keyword evidence="2" id="KW-0808">Transferase</keyword>
<dbReference type="Gene3D" id="1.20.1050.10">
    <property type="match status" value="1"/>
</dbReference>
<dbReference type="Pfam" id="PF17171">
    <property type="entry name" value="GST_C_6"/>
    <property type="match status" value="1"/>
</dbReference>
<dbReference type="SFLD" id="SFLDS00019">
    <property type="entry name" value="Glutathione_Transferase_(cytos"/>
    <property type="match status" value="1"/>
</dbReference>
<accession>A0A1E3VQX9</accession>
<dbReference type="InterPro" id="IPR040079">
    <property type="entry name" value="Glutathione_S-Trfase"/>
</dbReference>
<evidence type="ECO:0000259" key="1">
    <source>
        <dbReference type="PROSITE" id="PS50404"/>
    </source>
</evidence>
<dbReference type="AlphaFoldDB" id="A0A1E3VQX9"/>
<dbReference type="InterPro" id="IPR026928">
    <property type="entry name" value="FAX/IsoI-like"/>
</dbReference>
<dbReference type="CDD" id="cd03080">
    <property type="entry name" value="GST_N_Metaxin_like"/>
    <property type="match status" value="1"/>
</dbReference>
<organism evidence="2 3">
    <name type="scientific">Methyloceanibacter stevinii</name>
    <dbReference type="NCBI Taxonomy" id="1774970"/>
    <lineage>
        <taxon>Bacteria</taxon>
        <taxon>Pseudomonadati</taxon>
        <taxon>Pseudomonadota</taxon>
        <taxon>Alphaproteobacteria</taxon>
        <taxon>Hyphomicrobiales</taxon>
        <taxon>Hyphomicrobiaceae</taxon>
        <taxon>Methyloceanibacter</taxon>
    </lineage>
</organism>